<dbReference type="GO" id="GO:0000981">
    <property type="term" value="F:DNA-binding transcription factor activity, RNA polymerase II-specific"/>
    <property type="evidence" value="ECO:0007669"/>
    <property type="project" value="TreeGrafter"/>
</dbReference>
<evidence type="ECO:0000256" key="8">
    <source>
        <dbReference type="PROSITE-ProRule" id="PRU00094"/>
    </source>
</evidence>
<dbReference type="InterPro" id="IPR000679">
    <property type="entry name" value="Znf_GATA"/>
</dbReference>
<feature type="region of interest" description="Disordered" evidence="9">
    <location>
        <begin position="853"/>
        <end position="874"/>
    </location>
</feature>
<keyword evidence="6" id="KW-0804">Transcription</keyword>
<dbReference type="PROSITE" id="PS50114">
    <property type="entry name" value="GATA_ZN_FINGER_2"/>
    <property type="match status" value="1"/>
</dbReference>
<feature type="compositionally biased region" description="Polar residues" evidence="9">
    <location>
        <begin position="1008"/>
        <end position="1028"/>
    </location>
</feature>
<dbReference type="PRINTS" id="PR00619">
    <property type="entry name" value="GATAZNFINGER"/>
</dbReference>
<dbReference type="InterPro" id="IPR013860">
    <property type="entry name" value="AreA_GATA"/>
</dbReference>
<feature type="domain" description="GATA-type" evidence="10">
    <location>
        <begin position="1161"/>
        <end position="1208"/>
    </location>
</feature>
<dbReference type="GO" id="GO:0000978">
    <property type="term" value="F:RNA polymerase II cis-regulatory region sequence-specific DNA binding"/>
    <property type="evidence" value="ECO:0007669"/>
    <property type="project" value="TreeGrafter"/>
</dbReference>
<dbReference type="CDD" id="cd00202">
    <property type="entry name" value="ZnF_GATA"/>
    <property type="match status" value="1"/>
</dbReference>
<dbReference type="Proteomes" id="UP000279259">
    <property type="component" value="Unassembled WGS sequence"/>
</dbReference>
<dbReference type="GO" id="GO:0005634">
    <property type="term" value="C:nucleus"/>
    <property type="evidence" value="ECO:0007669"/>
    <property type="project" value="UniProtKB-SubCell"/>
</dbReference>
<dbReference type="PROSITE" id="PS00344">
    <property type="entry name" value="GATA_ZN_FINGER_1"/>
    <property type="match status" value="1"/>
</dbReference>
<feature type="compositionally biased region" description="Low complexity" evidence="9">
    <location>
        <begin position="1255"/>
        <end position="1279"/>
    </location>
</feature>
<feature type="compositionally biased region" description="Low complexity" evidence="9">
    <location>
        <begin position="780"/>
        <end position="792"/>
    </location>
</feature>
<keyword evidence="2" id="KW-0479">Metal-binding</keyword>
<evidence type="ECO:0000256" key="3">
    <source>
        <dbReference type="ARBA" id="ARBA00022771"/>
    </source>
</evidence>
<feature type="region of interest" description="Disordered" evidence="9">
    <location>
        <begin position="999"/>
        <end position="1104"/>
    </location>
</feature>
<feature type="compositionally biased region" description="Low complexity" evidence="9">
    <location>
        <begin position="219"/>
        <end position="231"/>
    </location>
</feature>
<dbReference type="SUPFAM" id="SSF57716">
    <property type="entry name" value="Glucocorticoid receptor-like (DNA-binding domain)"/>
    <property type="match status" value="1"/>
</dbReference>
<feature type="region of interest" description="Disordered" evidence="9">
    <location>
        <begin position="161"/>
        <end position="355"/>
    </location>
</feature>
<feature type="compositionally biased region" description="Polar residues" evidence="9">
    <location>
        <begin position="326"/>
        <end position="337"/>
    </location>
</feature>
<gene>
    <name evidence="11" type="ORF">EHS25_003398</name>
</gene>
<evidence type="ECO:0000256" key="7">
    <source>
        <dbReference type="ARBA" id="ARBA00023242"/>
    </source>
</evidence>
<keyword evidence="7" id="KW-0539">Nucleus</keyword>
<evidence type="ECO:0000256" key="5">
    <source>
        <dbReference type="ARBA" id="ARBA00023015"/>
    </source>
</evidence>
<evidence type="ECO:0000313" key="12">
    <source>
        <dbReference type="Proteomes" id="UP000279259"/>
    </source>
</evidence>
<dbReference type="Pfam" id="PF08550">
    <property type="entry name" value="GATA_AreA"/>
    <property type="match status" value="1"/>
</dbReference>
<feature type="compositionally biased region" description="Low complexity" evidence="9">
    <location>
        <begin position="581"/>
        <end position="595"/>
    </location>
</feature>
<sequence length="1295" mass="135264">MSPSYQNNRVSFPHPPNPQLPHPQYIPHGRHSREGSVIGNDHSSIATTPTPMTPIDPLGTSAGRTYSVPNAFPAAYARQRAPQMSTTPIEPPPSPWTLPGPSGTVTTPIDWNSPQNMIWNQGTPQDDGTTEIDPSLFNSLAELIEQSQAKASVSGSINLFGALDPPGPPPPAPIPLHQQAAPPPSVAPVGSNPSSSLLTRRIQQAQQGFNPSPNGEAYSTTSQSVTPTPTSLLADPTNLGVLPTPPQSFGSSYQYNGASGRSLKSAPQTPWPLPERAMAYNETPVTTPGGSDFGFGSPAEAGPSNPKPHPPIASRRREAPQPPSYPSSLGTSPQNSAAAGFNKDGSQQTPVNWPSGLSLASLPPLPPGLSISHLAQYGSVGLELAIRMGMGIGMGLGQQAGIGLGGPQAKGQAFPQPGHSITTPSSSQHTSSPEASTSKRASTAGPRTNIVDDILSDDFFTSRIASTPIMTPPITGSFPTSRRPSQSDVTSPNFPEVSSPDEMAKKDPLATQVWKAYARRKEVLPNGQRMENLTWRMMHLTLKKQEEGGLPVVKEEVKDLPLSIQFPMELPILPETLPELPAQTQQQQQHQQQQQPDAEAERGRSKGKSRVVGFQQQKEATPEAESMDMDWRAASRSRSRMAMDWRAQSRSRSRSAFAGRPVAFAFGSEAHALNLLAQGSDLPAPLPPAYGQSAPAPMVNWASGGVDFSQSQPAPMHLNLNNQGPKDLSQSTGGFEFDQAALRAAEAYDLFAASAPANGPLAHLSMSLASGANGLAQSHGAPQPLAQMPLQGPGQGQGPEQDLGDRAPNLPGISGPGLYAHTEENFHPQYGYLPRRVRKTSFDHTLRPLIEEDLMPTPNGRKRQADASPHDGASVPLPEGDTGFPSSAFTFNFPQAYENFFDINAASSSTPAAFAISPTHNEIGAPTDDATDWSQPVTAATSAYGSPSAFGIDPSLIPTLPQTTGDNPFDFQQLMHLYLNANAAASPFTHINPSQVLGTVPGPDFPSNAASPQSVVPTPQSLVPTPQGNVIRPLPKTVGGKPTESSRMPPPPARSNSSPNLQTLKLSSGPGSNRSSASGHVRNASTSAATTSTGATANSKSSKSEKAANKAAAAANAAAAAAAAAAANGSGSPPGSPNSDNGEGAGSIITTTANGESPTVCTNCQTTNTPLWRRDPEGLPLCNACGLFYKLHGVVRPLSLKTDVIKKRNRANPPSKENGPSRKNSVSTKASKSKPSSPATNGTSAGGKKARRASDGPNAANNASNGSANNSGTNSLATTPTQMITPAMLSMSSAS</sequence>
<dbReference type="GO" id="GO:0045944">
    <property type="term" value="P:positive regulation of transcription by RNA polymerase II"/>
    <property type="evidence" value="ECO:0007669"/>
    <property type="project" value="TreeGrafter"/>
</dbReference>
<proteinExistence type="predicted"/>
<reference evidence="11 12" key="1">
    <citation type="submission" date="2018-11" db="EMBL/GenBank/DDBJ databases">
        <title>Genome sequence of Saitozyma podzolica DSM 27192.</title>
        <authorList>
            <person name="Aliyu H."/>
            <person name="Gorte O."/>
            <person name="Ochsenreither K."/>
        </authorList>
    </citation>
    <scope>NUCLEOTIDE SEQUENCE [LARGE SCALE GENOMIC DNA]</scope>
    <source>
        <strain evidence="11 12">DSM 27192</strain>
    </source>
</reference>
<dbReference type="GO" id="GO:0000122">
    <property type="term" value="P:negative regulation of transcription by RNA polymerase II"/>
    <property type="evidence" value="ECO:0007669"/>
    <property type="project" value="TreeGrafter"/>
</dbReference>
<feature type="region of interest" description="Disordered" evidence="9">
    <location>
        <begin position="1"/>
        <end position="66"/>
    </location>
</feature>
<dbReference type="SMART" id="SM00401">
    <property type="entry name" value="ZnF_GATA"/>
    <property type="match status" value="1"/>
</dbReference>
<feature type="compositionally biased region" description="Polar residues" evidence="9">
    <location>
        <begin position="1148"/>
        <end position="1161"/>
    </location>
</feature>
<feature type="compositionally biased region" description="Low complexity" evidence="9">
    <location>
        <begin position="1067"/>
        <end position="1101"/>
    </location>
</feature>
<dbReference type="SMR" id="A0A427Y8R1"/>
<dbReference type="PANTHER" id="PTHR10071">
    <property type="entry name" value="TRANSCRIPTION FACTOR GATA FAMILY MEMBER"/>
    <property type="match status" value="1"/>
</dbReference>
<dbReference type="OrthoDB" id="515401at2759"/>
<feature type="region of interest" description="Disordered" evidence="9">
    <location>
        <begin position="773"/>
        <end position="808"/>
    </location>
</feature>
<evidence type="ECO:0000256" key="6">
    <source>
        <dbReference type="ARBA" id="ARBA00023163"/>
    </source>
</evidence>
<dbReference type="InterPro" id="IPR039355">
    <property type="entry name" value="Transcription_factor_GATA"/>
</dbReference>
<feature type="compositionally biased region" description="Polar residues" evidence="9">
    <location>
        <begin position="1280"/>
        <end position="1295"/>
    </location>
</feature>
<feature type="compositionally biased region" description="Low complexity" evidence="9">
    <location>
        <begin position="187"/>
        <end position="196"/>
    </location>
</feature>
<evidence type="ECO:0000313" key="11">
    <source>
        <dbReference type="EMBL" id="RSH87488.1"/>
    </source>
</evidence>
<dbReference type="GO" id="GO:0008270">
    <property type="term" value="F:zinc ion binding"/>
    <property type="evidence" value="ECO:0007669"/>
    <property type="project" value="UniProtKB-KW"/>
</dbReference>
<feature type="compositionally biased region" description="Polar residues" evidence="9">
    <location>
        <begin position="197"/>
        <end position="213"/>
    </location>
</feature>
<feature type="compositionally biased region" description="Polar residues" evidence="9">
    <location>
        <begin position="477"/>
        <end position="493"/>
    </location>
</feature>
<feature type="region of interest" description="Disordered" evidence="9">
    <location>
        <begin position="1127"/>
        <end position="1161"/>
    </location>
</feature>
<evidence type="ECO:0000256" key="9">
    <source>
        <dbReference type="SAM" id="MobiDB-lite"/>
    </source>
</evidence>
<feature type="compositionally biased region" description="Low complexity" evidence="9">
    <location>
        <begin position="1227"/>
        <end position="1240"/>
    </location>
</feature>
<name>A0A427Y8R1_9TREE</name>
<feature type="compositionally biased region" description="Polar residues" evidence="9">
    <location>
        <begin position="41"/>
        <end position="50"/>
    </location>
</feature>
<feature type="region of interest" description="Disordered" evidence="9">
    <location>
        <begin position="470"/>
        <end position="507"/>
    </location>
</feature>
<evidence type="ECO:0000256" key="4">
    <source>
        <dbReference type="ARBA" id="ARBA00022833"/>
    </source>
</evidence>
<protein>
    <recommendedName>
        <fullName evidence="10">GATA-type domain-containing protein</fullName>
    </recommendedName>
</protein>
<feature type="compositionally biased region" description="Low complexity" evidence="9">
    <location>
        <begin position="632"/>
        <end position="652"/>
    </location>
</feature>
<dbReference type="Gene3D" id="3.30.50.10">
    <property type="entry name" value="Erythroid Transcription Factor GATA-1, subunit A"/>
    <property type="match status" value="1"/>
</dbReference>
<organism evidence="11 12">
    <name type="scientific">Saitozyma podzolica</name>
    <dbReference type="NCBI Taxonomy" id="1890683"/>
    <lineage>
        <taxon>Eukaryota</taxon>
        <taxon>Fungi</taxon>
        <taxon>Dikarya</taxon>
        <taxon>Basidiomycota</taxon>
        <taxon>Agaricomycotina</taxon>
        <taxon>Tremellomycetes</taxon>
        <taxon>Tremellales</taxon>
        <taxon>Trimorphomycetaceae</taxon>
        <taxon>Saitozyma</taxon>
    </lineage>
</organism>
<dbReference type="InterPro" id="IPR013088">
    <property type="entry name" value="Znf_NHR/GATA"/>
</dbReference>
<keyword evidence="12" id="KW-1185">Reference proteome</keyword>
<feature type="compositionally biased region" description="Polar residues" evidence="9">
    <location>
        <begin position="247"/>
        <end position="259"/>
    </location>
</feature>
<dbReference type="PANTHER" id="PTHR10071:SF281">
    <property type="entry name" value="BOX A-BINDING FACTOR-RELATED"/>
    <property type="match status" value="1"/>
</dbReference>
<feature type="region of interest" description="Disordered" evidence="9">
    <location>
        <begin position="403"/>
        <end position="448"/>
    </location>
</feature>
<comment type="caution">
    <text evidence="11">The sequence shown here is derived from an EMBL/GenBank/DDBJ whole genome shotgun (WGS) entry which is preliminary data.</text>
</comment>
<feature type="region of interest" description="Disordered" evidence="9">
    <location>
        <begin position="1205"/>
        <end position="1295"/>
    </location>
</feature>
<feature type="compositionally biased region" description="Low complexity" evidence="9">
    <location>
        <begin position="420"/>
        <end position="438"/>
    </location>
</feature>
<dbReference type="EMBL" id="RSCD01000017">
    <property type="protein sequence ID" value="RSH87488.1"/>
    <property type="molecule type" value="Genomic_DNA"/>
</dbReference>
<evidence type="ECO:0000256" key="2">
    <source>
        <dbReference type="ARBA" id="ARBA00022723"/>
    </source>
</evidence>
<keyword evidence="5" id="KW-0805">Transcription regulation</keyword>
<dbReference type="FunFam" id="3.30.50.10:FF:000007">
    <property type="entry name" value="Nitrogen regulatory AreA, N-terminal"/>
    <property type="match status" value="1"/>
</dbReference>
<comment type="subcellular location">
    <subcellularLocation>
        <location evidence="1">Nucleus</location>
    </subcellularLocation>
</comment>
<keyword evidence="3 8" id="KW-0863">Zinc-finger</keyword>
<evidence type="ECO:0000256" key="1">
    <source>
        <dbReference type="ARBA" id="ARBA00004123"/>
    </source>
</evidence>
<dbReference type="Pfam" id="PF00320">
    <property type="entry name" value="GATA"/>
    <property type="match status" value="1"/>
</dbReference>
<dbReference type="STRING" id="1890683.A0A427Y8R1"/>
<accession>A0A427Y8R1</accession>
<evidence type="ECO:0000259" key="10">
    <source>
        <dbReference type="PROSITE" id="PS50114"/>
    </source>
</evidence>
<feature type="compositionally biased region" description="Pro residues" evidence="9">
    <location>
        <begin position="165"/>
        <end position="174"/>
    </location>
</feature>
<feature type="region of interest" description="Disordered" evidence="9">
    <location>
        <begin position="581"/>
        <end position="652"/>
    </location>
</feature>
<keyword evidence="4" id="KW-0862">Zinc</keyword>
<feature type="compositionally biased region" description="Polar residues" evidence="9">
    <location>
        <begin position="1"/>
        <end position="10"/>
    </location>
</feature>